<name>A0ABS5YPG6_9ACTN</name>
<proteinExistence type="predicted"/>
<dbReference type="EMBL" id="JAHKKG010000005">
    <property type="protein sequence ID" value="MBU2664956.1"/>
    <property type="molecule type" value="Genomic_DNA"/>
</dbReference>
<evidence type="ECO:0000313" key="1">
    <source>
        <dbReference type="EMBL" id="MBU2664956.1"/>
    </source>
</evidence>
<organism evidence="1 2">
    <name type="scientific">Paractinoplanes bogorensis</name>
    <dbReference type="NCBI Taxonomy" id="1610840"/>
    <lineage>
        <taxon>Bacteria</taxon>
        <taxon>Bacillati</taxon>
        <taxon>Actinomycetota</taxon>
        <taxon>Actinomycetes</taxon>
        <taxon>Micromonosporales</taxon>
        <taxon>Micromonosporaceae</taxon>
        <taxon>Paractinoplanes</taxon>
    </lineage>
</organism>
<dbReference type="SUPFAM" id="SSF48371">
    <property type="entry name" value="ARM repeat"/>
    <property type="match status" value="1"/>
</dbReference>
<keyword evidence="2" id="KW-1185">Reference proteome</keyword>
<evidence type="ECO:0008006" key="3">
    <source>
        <dbReference type="Google" id="ProtNLM"/>
    </source>
</evidence>
<accession>A0ABS5YPG6</accession>
<dbReference type="RefSeq" id="WP_215788172.1">
    <property type="nucleotide sequence ID" value="NZ_JAHKKG010000005.1"/>
</dbReference>
<reference evidence="1 2" key="1">
    <citation type="submission" date="2021-06" db="EMBL/GenBank/DDBJ databases">
        <title>Actinoplanes lichenicola sp. nov., and Actinoplanes ovalisporus sp. nov., isolated from lichen in Thailand.</title>
        <authorList>
            <person name="Saeng-In P."/>
            <person name="Kanchanasin P."/>
            <person name="Yuki M."/>
            <person name="Kudo T."/>
            <person name="Ohkuma M."/>
            <person name="Phongsopitanun W."/>
            <person name="Tanasupawat S."/>
        </authorList>
    </citation>
    <scope>NUCLEOTIDE SEQUENCE [LARGE SCALE GENOMIC DNA]</scope>
    <source>
        <strain evidence="1 2">NBRC 110975</strain>
    </source>
</reference>
<gene>
    <name evidence="1" type="ORF">KOI35_15745</name>
</gene>
<sequence length="1074" mass="116758">MLSATGDLLASLDPFPYGVRIARVMAWARSSPDRAEVCADLRTGGPYERSLALAAAADDEVLLALTDPQASIRARALTWAVRRRVELDLDRPSVERRLIYRTLRGVNAPDYADAMLPRVRALYGDVEAAALLPACSSETVAASLPELDHAVNPTAVARRHPAVLLAHVTAQFEQADPAVRGRLWARIGHAVLHTDPDGVLSLLERFGPEETLPGNLSRYGVLAAHDPRRVVALLATRTRSLWAPLPRALTRRLVVLPDEELVPLARKLRDKGSYASLLAVLPPSRRAAVHGQTVAPAGSVPDDRTMELLPHAVRADEARKQLERPRARGSEGTVRALSAWLPWPEARDAIVGATRSGDAEVRAGAYGHLVDAARRSRDPQVVAEAFGLLDRLRNEQEPVRTAALTALARLAPLVTPALIDRLTRLTTDAVEARDVSGPSLGALGSLAAGVLQHHVDEAGLREWALLTIDLATDSKAVPVLGRYDRTLRRGQEQMVFDRLRGWVEAAMTRGFHEPLFALTRALGDRARLVPGLQALLRRAIDPGPPPSVGHTAIALWLDDPRTRAERVAELIELDVSTVAVAPVWATVAGNRTDLLDQVLVPGLHGRFRQKGVRWAPEWPRHAERWLPRQQAAYVALQEAIAADTGAARRSRAAAIAAAARVPVLGPALALRYASSDDVVLAEAALGALVWSEQPGQAMATLLEHAGDDRARVAMYAAGRAVRFVAPSQLPARLEPVLLGSSKVTSKKEVARLLGRFGPPSSMGTLLEAYGKEGQHRDVRAAIISAARQRLWAAESWTILEAGVRGSREELQAVLGASPFAVAGRYRTRFAELVAAAARSEDQFIRSAAFAVVPAWAPWIDGVTELVVDRLTAFDDYLNRWELGALVATIHADGLGTLWQRLAEQDARDSAGNAERDRPWRERLDDLTDAVVQWAARADSTVDRGPALVAARRLAEQAGFLTPALRMMVALGGLDVLDEVADRCAARPIVAYHASRALSSHLTSREATIDPVRQLALASDHERHGDLARGLFAVALTRRGYALGWPVEWRDRLRSLRQHPDPDVREAATEVVMSW</sequence>
<comment type="caution">
    <text evidence="1">The sequence shown here is derived from an EMBL/GenBank/DDBJ whole genome shotgun (WGS) entry which is preliminary data.</text>
</comment>
<evidence type="ECO:0000313" key="2">
    <source>
        <dbReference type="Proteomes" id="UP001519654"/>
    </source>
</evidence>
<dbReference type="Proteomes" id="UP001519654">
    <property type="component" value="Unassembled WGS sequence"/>
</dbReference>
<protein>
    <recommendedName>
        <fullName evidence="3">HEAT repeat domain-containing protein</fullName>
    </recommendedName>
</protein>
<dbReference type="InterPro" id="IPR016024">
    <property type="entry name" value="ARM-type_fold"/>
</dbReference>